<dbReference type="OrthoDB" id="9853923at2"/>
<proteinExistence type="predicted"/>
<organism evidence="1 2">
    <name type="scientific">Candidatus Scalindua japonica</name>
    <dbReference type="NCBI Taxonomy" id="1284222"/>
    <lineage>
        <taxon>Bacteria</taxon>
        <taxon>Pseudomonadati</taxon>
        <taxon>Planctomycetota</taxon>
        <taxon>Candidatus Brocadiia</taxon>
        <taxon>Candidatus Brocadiales</taxon>
        <taxon>Candidatus Scalinduaceae</taxon>
        <taxon>Candidatus Scalindua</taxon>
    </lineage>
</organism>
<keyword evidence="2" id="KW-1185">Reference proteome</keyword>
<dbReference type="RefSeq" id="WP_096896086.1">
    <property type="nucleotide sequence ID" value="NZ_BAOS01000038.1"/>
</dbReference>
<protein>
    <submittedName>
        <fullName evidence="1">L-lactate dehydrogenase (FMN-dependent) and related alpha-hydroxy acid dehydrogenases</fullName>
    </submittedName>
</protein>
<comment type="caution">
    <text evidence="1">The sequence shown here is derived from an EMBL/GenBank/DDBJ whole genome shotgun (WGS) entry which is preliminary data.</text>
</comment>
<evidence type="ECO:0000313" key="1">
    <source>
        <dbReference type="EMBL" id="GAX62693.1"/>
    </source>
</evidence>
<name>A0A286U3I1_9BACT</name>
<accession>A0A286U3I1</accession>
<dbReference type="AlphaFoldDB" id="A0A286U3I1"/>
<dbReference type="EMBL" id="BAOS01000038">
    <property type="protein sequence ID" value="GAX62693.1"/>
    <property type="molecule type" value="Genomic_DNA"/>
</dbReference>
<reference evidence="2" key="1">
    <citation type="journal article" date="2017" name="Environ. Microbiol. Rep.">
        <title>Genetic Diversity of Marine Anaerobic Ammonium-Oxidizing Bacteria as Revealed by Genomic and Proteomic Analyses of 'Candidatus Scalindua japonica'.</title>
        <authorList>
            <person name="Oshiki M."/>
            <person name="Mizuto K."/>
            <person name="Kimura Z."/>
            <person name="Kindaichi T."/>
            <person name="Satoh H."/>
            <person name="Okabe S."/>
        </authorList>
    </citation>
    <scope>NUCLEOTIDE SEQUENCE [LARGE SCALE GENOMIC DNA]</scope>
    <source>
        <strain evidence="2">husup-a2</strain>
    </source>
</reference>
<sequence>MKLLKNKFFVVILVISAVGIVANNILLPLFPSARYSSQTESGEEAEKLKEQIFHQIEFIEKKPDPVADFNNIDWAHGYLRDPFVKKTMMDVETVSDTPVALVVQNSQIQDILFAVVHDSGKALAVINDVIVGEGDYYDDYKVVKIGLDSVKLEGPDGNKMLEF</sequence>
<dbReference type="Proteomes" id="UP000218542">
    <property type="component" value="Unassembled WGS sequence"/>
</dbReference>
<gene>
    <name evidence="1" type="ORF">SCALIN_C38_0056</name>
</gene>
<evidence type="ECO:0000313" key="2">
    <source>
        <dbReference type="Proteomes" id="UP000218542"/>
    </source>
</evidence>